<dbReference type="Proteomes" id="UP000612055">
    <property type="component" value="Unassembled WGS sequence"/>
</dbReference>
<dbReference type="EMBL" id="JAEHOE010000097">
    <property type="protein sequence ID" value="KAG2487404.1"/>
    <property type="molecule type" value="Genomic_DNA"/>
</dbReference>
<reference evidence="2" key="1">
    <citation type="journal article" date="2020" name="bioRxiv">
        <title>Comparative genomics of Chlamydomonas.</title>
        <authorList>
            <person name="Craig R.J."/>
            <person name="Hasan A.R."/>
            <person name="Ness R.W."/>
            <person name="Keightley P.D."/>
        </authorList>
    </citation>
    <scope>NUCLEOTIDE SEQUENCE</scope>
    <source>
        <strain evidence="2">CCAP 11/70</strain>
    </source>
</reference>
<dbReference type="SUPFAM" id="SSF52113">
    <property type="entry name" value="BRCT domain"/>
    <property type="match status" value="1"/>
</dbReference>
<sequence length="231" mass="24129">MLRSDTEAAPAGPQDAAAGPGVGRPSLEGLNVCVTGALTHPKTGERLDFIEAAHAVFKASVSATTDLLVVAEEPGNTKLMAAQKHGTRMMYEPEFWETYGVALLGAEGDLGGLPPAAPATPAKPRAGGKRQRADDLPHLKGLEGMKIALLGGAKVDVPGAPSMDKVLFKVAVEDGGGTYQTTPNKSTSLLVVGELNANDERRGKELAKLHAAREQGTDTMPYADFWAQYAA</sequence>
<evidence type="ECO:0000313" key="3">
    <source>
        <dbReference type="Proteomes" id="UP000612055"/>
    </source>
</evidence>
<proteinExistence type="predicted"/>
<feature type="region of interest" description="Disordered" evidence="1">
    <location>
        <begin position="1"/>
        <end position="24"/>
    </location>
</feature>
<gene>
    <name evidence="2" type="ORF">HYH03_013973</name>
</gene>
<keyword evidence="3" id="KW-1185">Reference proteome</keyword>
<comment type="caution">
    <text evidence="2">The sequence shown here is derived from an EMBL/GenBank/DDBJ whole genome shotgun (WGS) entry which is preliminary data.</text>
</comment>
<dbReference type="InterPro" id="IPR036420">
    <property type="entry name" value="BRCT_dom_sf"/>
</dbReference>
<accession>A0A836BU08</accession>
<dbReference type="CDD" id="cd17748">
    <property type="entry name" value="BRCT_DNA_ligase_like"/>
    <property type="match status" value="1"/>
</dbReference>
<protein>
    <recommendedName>
        <fullName evidence="4">BRCT domain-containing protein</fullName>
    </recommendedName>
</protein>
<evidence type="ECO:0008006" key="4">
    <source>
        <dbReference type="Google" id="ProtNLM"/>
    </source>
</evidence>
<evidence type="ECO:0000313" key="2">
    <source>
        <dbReference type="EMBL" id="KAG2487404.1"/>
    </source>
</evidence>
<dbReference type="Gene3D" id="3.40.50.10190">
    <property type="entry name" value="BRCT domain"/>
    <property type="match status" value="2"/>
</dbReference>
<feature type="compositionally biased region" description="Low complexity" evidence="1">
    <location>
        <begin position="8"/>
        <end position="19"/>
    </location>
</feature>
<feature type="region of interest" description="Disordered" evidence="1">
    <location>
        <begin position="112"/>
        <end position="133"/>
    </location>
</feature>
<dbReference type="AlphaFoldDB" id="A0A836BU08"/>
<name>A0A836BU08_9CHLO</name>
<organism evidence="2 3">
    <name type="scientific">Edaphochlamys debaryana</name>
    <dbReference type="NCBI Taxonomy" id="47281"/>
    <lineage>
        <taxon>Eukaryota</taxon>
        <taxon>Viridiplantae</taxon>
        <taxon>Chlorophyta</taxon>
        <taxon>core chlorophytes</taxon>
        <taxon>Chlorophyceae</taxon>
        <taxon>CS clade</taxon>
        <taxon>Chlamydomonadales</taxon>
        <taxon>Chlamydomonadales incertae sedis</taxon>
        <taxon>Edaphochlamys</taxon>
    </lineage>
</organism>
<evidence type="ECO:0000256" key="1">
    <source>
        <dbReference type="SAM" id="MobiDB-lite"/>
    </source>
</evidence>